<evidence type="ECO:0000259" key="1">
    <source>
        <dbReference type="Pfam" id="PF13986"/>
    </source>
</evidence>
<dbReference type="EMBL" id="SNVI01000005">
    <property type="protein sequence ID" value="TFE37612.1"/>
    <property type="molecule type" value="Genomic_DNA"/>
</dbReference>
<proteinExistence type="predicted"/>
<dbReference type="Proteomes" id="UP000297385">
    <property type="component" value="Unassembled WGS sequence"/>
</dbReference>
<accession>A0A4Y8MJK8</accession>
<name>A0A4Y8MJK8_9BURK</name>
<protein>
    <submittedName>
        <fullName evidence="2">DUF4224 domain-containing protein</fullName>
    </submittedName>
</protein>
<reference evidence="2 3" key="1">
    <citation type="submission" date="2019-03" db="EMBL/GenBank/DDBJ databases">
        <title>Complete Genome Sequence of Paraburkholderia dipogonis ICMP 19430T, a Nitrogen-fixing Symbiont of the South African Invasive Legume Dipogon lignosus in New Zealand.</title>
        <authorList>
            <person name="De Meyer S.E."/>
        </authorList>
    </citation>
    <scope>NUCLEOTIDE SEQUENCE [LARGE SCALE GENOMIC DNA]</scope>
    <source>
        <strain evidence="2 3">ICMP 19430</strain>
    </source>
</reference>
<dbReference type="InterPro" id="IPR025319">
    <property type="entry name" value="DUF4224"/>
</dbReference>
<organism evidence="2 3">
    <name type="scientific">Paraburkholderia dipogonis</name>
    <dbReference type="NCBI Taxonomy" id="1211383"/>
    <lineage>
        <taxon>Bacteria</taxon>
        <taxon>Pseudomonadati</taxon>
        <taxon>Pseudomonadota</taxon>
        <taxon>Betaproteobacteria</taxon>
        <taxon>Burkholderiales</taxon>
        <taxon>Burkholderiaceae</taxon>
        <taxon>Paraburkholderia</taxon>
    </lineage>
</organism>
<sequence length="87" mass="9885">MSRYLNRDELAELVGCKPRSLACMKRWLARNGWVYAVNIAGLPLVAREYYEARMYGTLAKADVNIPEQEPNFAALDAIARPRKGTRL</sequence>
<feature type="domain" description="DUF4224" evidence="1">
    <location>
        <begin position="5"/>
        <end position="49"/>
    </location>
</feature>
<dbReference type="Pfam" id="PF13986">
    <property type="entry name" value="DUF4224"/>
    <property type="match status" value="1"/>
</dbReference>
<evidence type="ECO:0000313" key="3">
    <source>
        <dbReference type="Proteomes" id="UP000297385"/>
    </source>
</evidence>
<comment type="caution">
    <text evidence="2">The sequence shown here is derived from an EMBL/GenBank/DDBJ whole genome shotgun (WGS) entry which is preliminary data.</text>
</comment>
<evidence type="ECO:0000313" key="2">
    <source>
        <dbReference type="EMBL" id="TFE37612.1"/>
    </source>
</evidence>
<dbReference type="GeneID" id="97309438"/>
<dbReference type="AlphaFoldDB" id="A0A4Y8MJK8"/>
<dbReference type="RefSeq" id="WP_134466135.1">
    <property type="nucleotide sequence ID" value="NZ_JBHMFL010000137.1"/>
</dbReference>
<gene>
    <name evidence="2" type="ORF">E2553_40050</name>
</gene>